<dbReference type="EMBL" id="AP031573">
    <property type="protein sequence ID" value="BFM43860.1"/>
    <property type="molecule type" value="Genomic_DNA"/>
</dbReference>
<proteinExistence type="predicted"/>
<sequence>MNFLLFSGPSGSGKTPSITRYKDYLISTGYKISNFTKIDPTDFSCILIKNDRKIIFWSATDTRNLIDELVTFISVHPDAEAVVTSCKSYNVSTRQYQFQQLQLNDPLNTFMEIPLGRQVTGNNRRKSLGWYLASILKIAIIAGNQTPFKF</sequence>
<evidence type="ECO:0000313" key="1">
    <source>
        <dbReference type="EMBL" id="BFM43860.1"/>
    </source>
</evidence>
<dbReference type="AlphaFoldDB" id="A0AAT9H313"/>
<reference evidence="1" key="1">
    <citation type="submission" date="2024-05" db="EMBL/GenBank/DDBJ databases">
        <title>Whole-Genome Sequence of CFS9, a Potential Fish Probiotic Isolated from the Body Surface of Silurus asotus.</title>
        <authorList>
            <person name="Kojima M."/>
            <person name="Tobioka K."/>
            <person name="Yokota K."/>
            <person name="Nakatani H."/>
            <person name="Hori K."/>
            <person name="Tamaru Y."/>
            <person name="Okazaki F."/>
        </authorList>
    </citation>
    <scope>NUCLEOTIDE SEQUENCE</scope>
    <source>
        <strain evidence="1">CFS9</strain>
    </source>
</reference>
<protein>
    <submittedName>
        <fullName evidence="1">Uncharacterized protein</fullName>
    </submittedName>
</protein>
<dbReference type="RefSeq" id="WP_369615023.1">
    <property type="nucleotide sequence ID" value="NZ_AP031573.1"/>
</dbReference>
<gene>
    <name evidence="1" type="ORF">CFS9_25010</name>
</gene>
<accession>A0AAT9H313</accession>
<name>A0AAT9H313_9FLAO</name>
<organism evidence="1">
    <name type="scientific">Flavobacterium sp. CFS9</name>
    <dbReference type="NCBI Taxonomy" id="3143118"/>
    <lineage>
        <taxon>Bacteria</taxon>
        <taxon>Pseudomonadati</taxon>
        <taxon>Bacteroidota</taxon>
        <taxon>Flavobacteriia</taxon>
        <taxon>Flavobacteriales</taxon>
        <taxon>Flavobacteriaceae</taxon>
        <taxon>Flavobacterium</taxon>
    </lineage>
</organism>